<evidence type="ECO:0008006" key="3">
    <source>
        <dbReference type="Google" id="ProtNLM"/>
    </source>
</evidence>
<dbReference type="Proteomes" id="UP000221384">
    <property type="component" value="Unassembled WGS sequence"/>
</dbReference>
<sequence length="131" mass="15265">MQIDTNYLKEILHIFIESDTNFITTDRFKTMISEDIEKFLFHWDLLLDKYLIVNTKGEKPKIATYGLNGDCSLILGASVRLHDNGHEFYNMLKDDTAINKIQTNVKNLSMDFLLEASKQYINYKMGNLFNS</sequence>
<dbReference type="EMBL" id="NWVW01000002">
    <property type="protein sequence ID" value="PHO10765.1"/>
    <property type="molecule type" value="Genomic_DNA"/>
</dbReference>
<comment type="caution">
    <text evidence="1">The sequence shown here is derived from an EMBL/GenBank/DDBJ whole genome shotgun (WGS) entry which is preliminary data.</text>
</comment>
<evidence type="ECO:0000313" key="2">
    <source>
        <dbReference type="Proteomes" id="UP000221384"/>
    </source>
</evidence>
<gene>
    <name evidence="1" type="ORF">CPG37_02675</name>
</gene>
<reference evidence="1 2" key="1">
    <citation type="submission" date="2017-09" db="EMBL/GenBank/DDBJ databases">
        <authorList>
            <person name="Perez-Cataluna A."/>
            <person name="Figueras M.J."/>
            <person name="Salas-Masso N."/>
        </authorList>
    </citation>
    <scope>NUCLEOTIDE SEQUENCE [LARGE SCALE GENOMIC DNA]</scope>
    <source>
        <strain evidence="1 2">F138-33</strain>
    </source>
</reference>
<proteinExistence type="predicted"/>
<keyword evidence="2" id="KW-1185">Reference proteome</keyword>
<organism evidence="1 2">
    <name type="scientific">Malaciobacter canalis</name>
    <dbReference type="NCBI Taxonomy" id="1912871"/>
    <lineage>
        <taxon>Bacteria</taxon>
        <taxon>Pseudomonadati</taxon>
        <taxon>Campylobacterota</taxon>
        <taxon>Epsilonproteobacteria</taxon>
        <taxon>Campylobacterales</taxon>
        <taxon>Arcobacteraceae</taxon>
        <taxon>Malaciobacter</taxon>
    </lineage>
</organism>
<protein>
    <recommendedName>
        <fullName evidence="3">DUF2513 domain-containing protein</fullName>
    </recommendedName>
</protein>
<evidence type="ECO:0000313" key="1">
    <source>
        <dbReference type="EMBL" id="PHO10765.1"/>
    </source>
</evidence>
<name>A0ABX4LT33_9BACT</name>
<dbReference type="RefSeq" id="WP_099333678.1">
    <property type="nucleotide sequence ID" value="NZ_CP042812.1"/>
</dbReference>
<accession>A0ABX4LT33</accession>